<evidence type="ECO:0000313" key="2">
    <source>
        <dbReference type="Proteomes" id="UP000248987"/>
    </source>
</evidence>
<dbReference type="AlphaFoldDB" id="A0A1A7QNR8"/>
<dbReference type="PANTHER" id="PTHR35802:SF1">
    <property type="entry name" value="PROTEASE SYNTHASE AND SPORULATION PROTEIN PAI 2"/>
    <property type="match status" value="1"/>
</dbReference>
<dbReference type="Gene3D" id="2.30.110.10">
    <property type="entry name" value="Electron Transport, Fmn-binding Protein, Chain A"/>
    <property type="match status" value="1"/>
</dbReference>
<organism evidence="1 2">
    <name type="scientific">Gelidibacter algens</name>
    <dbReference type="NCBI Taxonomy" id="49280"/>
    <lineage>
        <taxon>Bacteria</taxon>
        <taxon>Pseudomonadati</taxon>
        <taxon>Bacteroidota</taxon>
        <taxon>Flavobacteriia</taxon>
        <taxon>Flavobacteriales</taxon>
        <taxon>Flavobacteriaceae</taxon>
        <taxon>Gelidibacter</taxon>
    </lineage>
</organism>
<dbReference type="PANTHER" id="PTHR35802">
    <property type="entry name" value="PROTEASE SYNTHASE AND SPORULATION PROTEIN PAI 2"/>
    <property type="match status" value="1"/>
</dbReference>
<comment type="caution">
    <text evidence="1">The sequence shown here is derived from an EMBL/GenBank/DDBJ whole genome shotgun (WGS) entry which is preliminary data.</text>
</comment>
<reference evidence="1 2" key="1">
    <citation type="submission" date="2018-06" db="EMBL/GenBank/DDBJ databases">
        <title>Genomic Encyclopedia of Archaeal and Bacterial Type Strains, Phase II (KMG-II): from individual species to whole genera.</title>
        <authorList>
            <person name="Goeker M."/>
        </authorList>
    </citation>
    <scope>NUCLEOTIDE SEQUENCE [LARGE SCALE GENOMIC DNA]</scope>
    <source>
        <strain evidence="1 2">DSM 12408</strain>
    </source>
</reference>
<dbReference type="InterPro" id="IPR007396">
    <property type="entry name" value="TR_PAI2-type"/>
</dbReference>
<dbReference type="SUPFAM" id="SSF50475">
    <property type="entry name" value="FMN-binding split barrel"/>
    <property type="match status" value="1"/>
</dbReference>
<name>A0A1A7QNR8_9FLAO</name>
<keyword evidence="2" id="KW-1185">Reference proteome</keyword>
<dbReference type="EMBL" id="QLLQ01000004">
    <property type="protein sequence ID" value="RAJ25125.1"/>
    <property type="molecule type" value="Genomic_DNA"/>
</dbReference>
<protein>
    <submittedName>
        <fullName evidence="1">PaiB family negative transcriptional regulator</fullName>
    </submittedName>
</protein>
<evidence type="ECO:0000313" key="1">
    <source>
        <dbReference type="EMBL" id="RAJ25125.1"/>
    </source>
</evidence>
<dbReference type="InterPro" id="IPR012349">
    <property type="entry name" value="Split_barrel_FMN-bd"/>
</dbReference>
<dbReference type="Proteomes" id="UP000248987">
    <property type="component" value="Unassembled WGS sequence"/>
</dbReference>
<sequence>MYIPKINLETDRDEIISFMKQFSFATIITAKDGCPIATHLPFFITERDNNIILTSHFAKANEHWMDIVSNNVLVIFSEPHAYISTNNYSREMEVPTWNYVSIHAYGKGKLIMESEKVFNVLEQTIDTYESSYQSKWKNFPNDYKTRMVNGIMAFEILVTETQAKKKLSQNKTIEERQRIAESLSQTSNTNNELIAGFIWDGLLKKNKGK</sequence>
<dbReference type="Pfam" id="PF04299">
    <property type="entry name" value="FMN_bind_2"/>
    <property type="match status" value="1"/>
</dbReference>
<accession>A0A1A7QNR8</accession>
<proteinExistence type="predicted"/>
<gene>
    <name evidence="1" type="ORF">LX77_01426</name>
</gene>
<dbReference type="STRING" id="49280.A9996_18690"/>
<dbReference type="OrthoDB" id="9794948at2"/>
<dbReference type="RefSeq" id="WP_066438899.1">
    <property type="nucleotide sequence ID" value="NZ_LZRN01000079.1"/>
</dbReference>
<dbReference type="PIRSF" id="PIRSF010372">
    <property type="entry name" value="PaiB"/>
    <property type="match status" value="1"/>
</dbReference>